<dbReference type="PROSITE" id="PS01209">
    <property type="entry name" value="LDLRA_1"/>
    <property type="match status" value="3"/>
</dbReference>
<dbReference type="Gene3D" id="2.40.128.620">
    <property type="match status" value="1"/>
</dbReference>
<feature type="non-terminal residue" evidence="5">
    <location>
        <position position="1"/>
    </location>
</feature>
<dbReference type="SMART" id="SM00192">
    <property type="entry name" value="LDLa"/>
    <property type="match status" value="4"/>
</dbReference>
<feature type="disulfide bond" evidence="2">
    <location>
        <begin position="345"/>
        <end position="363"/>
    </location>
</feature>
<dbReference type="Pfam" id="PF00057">
    <property type="entry name" value="Ldl_recept_a"/>
    <property type="match status" value="3"/>
</dbReference>
<feature type="domain" description="MAM" evidence="4">
    <location>
        <begin position="1"/>
        <end position="119"/>
    </location>
</feature>
<dbReference type="InterPro" id="IPR000998">
    <property type="entry name" value="MAM_dom"/>
</dbReference>
<feature type="disulfide bond" evidence="2">
    <location>
        <begin position="157"/>
        <end position="172"/>
    </location>
</feature>
<comment type="caution">
    <text evidence="5">The sequence shown here is derived from an EMBL/GenBank/DDBJ whole genome shotgun (WGS) entry which is preliminary data.</text>
</comment>
<evidence type="ECO:0000256" key="2">
    <source>
        <dbReference type="PROSITE-ProRule" id="PRU00124"/>
    </source>
</evidence>
<evidence type="ECO:0000256" key="1">
    <source>
        <dbReference type="ARBA" id="ARBA00023157"/>
    </source>
</evidence>
<organism evidence="5 6">
    <name type="scientific">Halocaridina rubra</name>
    <name type="common">Hawaiian red shrimp</name>
    <dbReference type="NCBI Taxonomy" id="373956"/>
    <lineage>
        <taxon>Eukaryota</taxon>
        <taxon>Metazoa</taxon>
        <taxon>Ecdysozoa</taxon>
        <taxon>Arthropoda</taxon>
        <taxon>Crustacea</taxon>
        <taxon>Multicrustacea</taxon>
        <taxon>Malacostraca</taxon>
        <taxon>Eumalacostraca</taxon>
        <taxon>Eucarida</taxon>
        <taxon>Decapoda</taxon>
        <taxon>Pleocyemata</taxon>
        <taxon>Caridea</taxon>
        <taxon>Atyoidea</taxon>
        <taxon>Atyidae</taxon>
        <taxon>Halocaridina</taxon>
    </lineage>
</organism>
<dbReference type="Gene3D" id="2.60.120.200">
    <property type="match status" value="3"/>
</dbReference>
<sequence length="689" mass="76653">HFLSFGYELDGYPERTAQIHSRVISGNSQECAFRMWYQFRGRNPGEIQILRRYSYFDDGLELMLTLDPLLEDIWLKVDLPSKNLSRSDDYTVVVQGRIVQQAGGYIALDDFSMTPTCEESANQVLPGQNQVTTPVPICPVGQLPCDNANCYYPTQACNFLDDCGDGTDERDCTKNCDFERDGDLCGWFENLGSSAHWTRQGFPANPPGPAMDHANRDTTHDLVTIKTEGEGTQIAILQSKTFSSVSRDCTLKFWYYLATTGTAPSLLKLFRKDSTDISENMFQDQSTSSPKWKQKYIKISGRRDFTLYYKAEFGDDAVHIALDDITFHLCPPMIGECINEIEFECDNGACIPHEYVCDAKDDCIDHSDEYQCPDITGNCNFDSNNWLNECKYAQRTDDDLDWTRSSGSPDPTTGPQSDHTPGSQGQYVYLASSDQEPGLLGTLMINYEYPASSGVCYIRLWYYMHTDSVSSSAQVDVGAFRVYLTTLTDQRTLVLSRTGNGPAYWQEEIIRVYSSTNYFVLFEAETGASSKTYIALDDVSFTPECLTGIGPPPSNYTCESNEFKCDTGECVPNKFVCDCFYDCIDGSDESDCSSTTCPTVQTRPPTTTVGPTVQTRPPTTTVGPTVSHGSTFSSPPTTTRNPQICLDTEFACGDNGYSCIPALLLCDNVKDCPNNADEENCPGIIQVHC</sequence>
<dbReference type="InterPro" id="IPR013320">
    <property type="entry name" value="ConA-like_dom_sf"/>
</dbReference>
<dbReference type="InterPro" id="IPR002172">
    <property type="entry name" value="LDrepeatLR_classA_rpt"/>
</dbReference>
<comment type="caution">
    <text evidence="2">Lacks conserved residue(s) required for the propagation of feature annotation.</text>
</comment>
<feature type="disulfide bond" evidence="2">
    <location>
        <begin position="666"/>
        <end position="681"/>
    </location>
</feature>
<name>A0AAN9A2Q8_HALRR</name>
<feature type="region of interest" description="Disordered" evidence="3">
    <location>
        <begin position="603"/>
        <end position="639"/>
    </location>
</feature>
<dbReference type="PANTHER" id="PTHR23282">
    <property type="entry name" value="APICAL ENDOSOMAL GLYCOPROTEIN PRECURSOR"/>
    <property type="match status" value="1"/>
</dbReference>
<feature type="region of interest" description="Disordered" evidence="3">
    <location>
        <begin position="401"/>
        <end position="425"/>
    </location>
</feature>
<dbReference type="PROSITE" id="PS50068">
    <property type="entry name" value="LDLRA_2"/>
    <property type="match status" value="4"/>
</dbReference>
<feature type="disulfide bond" evidence="2">
    <location>
        <begin position="357"/>
        <end position="372"/>
    </location>
</feature>
<dbReference type="Gene3D" id="4.10.400.10">
    <property type="entry name" value="Low-density Lipoprotein Receptor"/>
    <property type="match status" value="3"/>
</dbReference>
<feature type="disulfide bond" evidence="2">
    <location>
        <begin position="558"/>
        <end position="570"/>
    </location>
</feature>
<feature type="compositionally biased region" description="Polar residues" evidence="3">
    <location>
        <begin position="627"/>
        <end position="639"/>
    </location>
</feature>
<keyword evidence="1 2" id="KW-1015">Disulfide bond</keyword>
<evidence type="ECO:0000313" key="6">
    <source>
        <dbReference type="Proteomes" id="UP001381693"/>
    </source>
</evidence>
<reference evidence="5 6" key="1">
    <citation type="submission" date="2023-11" db="EMBL/GenBank/DDBJ databases">
        <title>Halocaridina rubra genome assembly.</title>
        <authorList>
            <person name="Smith C."/>
        </authorList>
    </citation>
    <scope>NUCLEOTIDE SEQUENCE [LARGE SCALE GENOMIC DNA]</scope>
    <source>
        <strain evidence="5">EP-1</strain>
        <tissue evidence="5">Whole</tissue>
    </source>
</reference>
<dbReference type="Pfam" id="PF00629">
    <property type="entry name" value="MAM"/>
    <property type="match status" value="3"/>
</dbReference>
<dbReference type="Proteomes" id="UP001381693">
    <property type="component" value="Unassembled WGS sequence"/>
</dbReference>
<dbReference type="PRINTS" id="PR00261">
    <property type="entry name" value="LDLRECEPTOR"/>
</dbReference>
<proteinExistence type="predicted"/>
<feature type="disulfide bond" evidence="2">
    <location>
        <begin position="145"/>
        <end position="163"/>
    </location>
</feature>
<feature type="domain" description="MAM" evidence="4">
    <location>
        <begin position="377"/>
        <end position="547"/>
    </location>
</feature>
<dbReference type="CDD" id="cd00112">
    <property type="entry name" value="LDLa"/>
    <property type="match status" value="4"/>
</dbReference>
<feature type="compositionally biased region" description="Polar residues" evidence="3">
    <location>
        <begin position="403"/>
        <end position="425"/>
    </location>
</feature>
<dbReference type="AlphaFoldDB" id="A0AAN9A2Q8"/>
<dbReference type="SMART" id="SM00137">
    <property type="entry name" value="MAM"/>
    <property type="match status" value="2"/>
</dbReference>
<accession>A0AAN9A2Q8</accession>
<dbReference type="SUPFAM" id="SSF49899">
    <property type="entry name" value="Concanavalin A-like lectins/glucanases"/>
    <property type="match status" value="3"/>
</dbReference>
<dbReference type="GO" id="GO:0016020">
    <property type="term" value="C:membrane"/>
    <property type="evidence" value="ECO:0007669"/>
    <property type="project" value="InterPro"/>
</dbReference>
<feature type="domain" description="MAM" evidence="4">
    <location>
        <begin position="174"/>
        <end position="332"/>
    </location>
</feature>
<evidence type="ECO:0000259" key="4">
    <source>
        <dbReference type="PROSITE" id="PS50060"/>
    </source>
</evidence>
<keyword evidence="6" id="KW-1185">Reference proteome</keyword>
<dbReference type="PRINTS" id="PR00020">
    <property type="entry name" value="MAMDOMAIN"/>
</dbReference>
<dbReference type="PANTHER" id="PTHR23282:SF142">
    <property type="entry name" value="MAM DOMAIN-CONTAINING PROTEIN"/>
    <property type="match status" value="1"/>
</dbReference>
<dbReference type="InterPro" id="IPR023415">
    <property type="entry name" value="LDLR_class-A_CS"/>
</dbReference>
<protein>
    <recommendedName>
        <fullName evidence="4">MAM domain-containing protein</fullName>
    </recommendedName>
</protein>
<dbReference type="PROSITE" id="PS50060">
    <property type="entry name" value="MAM_2"/>
    <property type="match status" value="3"/>
</dbReference>
<feature type="disulfide bond" evidence="2">
    <location>
        <begin position="565"/>
        <end position="583"/>
    </location>
</feature>
<feature type="disulfide bond" evidence="2">
    <location>
        <begin position="577"/>
        <end position="592"/>
    </location>
</feature>
<dbReference type="InterPro" id="IPR051560">
    <property type="entry name" value="MAM_domain-containing"/>
</dbReference>
<feature type="compositionally biased region" description="Low complexity" evidence="3">
    <location>
        <begin position="603"/>
        <end position="626"/>
    </location>
</feature>
<dbReference type="InterPro" id="IPR036055">
    <property type="entry name" value="LDL_receptor-like_sf"/>
</dbReference>
<dbReference type="EMBL" id="JAXCGZ010013691">
    <property type="protein sequence ID" value="KAK7072099.1"/>
    <property type="molecule type" value="Genomic_DNA"/>
</dbReference>
<evidence type="ECO:0000313" key="5">
    <source>
        <dbReference type="EMBL" id="KAK7072099.1"/>
    </source>
</evidence>
<dbReference type="CDD" id="cd06263">
    <property type="entry name" value="MAM"/>
    <property type="match status" value="1"/>
</dbReference>
<gene>
    <name evidence="5" type="ORF">SK128_009911</name>
</gene>
<dbReference type="SUPFAM" id="SSF57424">
    <property type="entry name" value="LDL receptor-like module"/>
    <property type="match status" value="4"/>
</dbReference>
<feature type="disulfide bond" evidence="2">
    <location>
        <begin position="138"/>
        <end position="150"/>
    </location>
</feature>
<evidence type="ECO:0000256" key="3">
    <source>
        <dbReference type="SAM" id="MobiDB-lite"/>
    </source>
</evidence>